<dbReference type="AlphaFoldDB" id="A0A1X2HEX7"/>
<comment type="caution">
    <text evidence="1">The sequence shown here is derived from an EMBL/GenBank/DDBJ whole genome shotgun (WGS) entry which is preliminary data.</text>
</comment>
<evidence type="ECO:0000313" key="2">
    <source>
        <dbReference type="Proteomes" id="UP000242180"/>
    </source>
</evidence>
<keyword evidence="2" id="KW-1185">Reference proteome</keyword>
<gene>
    <name evidence="1" type="ORF">BCR43DRAFT_562917</name>
</gene>
<sequence>MLSLQLTSYFDEARMASARRMWFLSHPNATVAPIKSVGVMADGRQNTDFTATSTDQLLQCIVSSLVSAYCIHAESHATCLRSLPPVQASLVGKSPSELEQMPSLNSPSSKGHNQRQWIPRVLYGNIINEFVSVQAAKVGSLSVRERHLIGHGLGRYLVIDPLKAQLLK</sequence>
<proteinExistence type="predicted"/>
<dbReference type="InParanoid" id="A0A1X2HEX7"/>
<protein>
    <submittedName>
        <fullName evidence="1">Uncharacterized protein</fullName>
    </submittedName>
</protein>
<dbReference type="Proteomes" id="UP000242180">
    <property type="component" value="Unassembled WGS sequence"/>
</dbReference>
<reference evidence="1 2" key="1">
    <citation type="submission" date="2016-07" db="EMBL/GenBank/DDBJ databases">
        <title>Pervasive Adenine N6-methylation of Active Genes in Fungi.</title>
        <authorList>
            <consortium name="DOE Joint Genome Institute"/>
            <person name="Mondo S.J."/>
            <person name="Dannebaum R.O."/>
            <person name="Kuo R.C."/>
            <person name="Labutti K."/>
            <person name="Haridas S."/>
            <person name="Kuo A."/>
            <person name="Salamov A."/>
            <person name="Ahrendt S.R."/>
            <person name="Lipzen A."/>
            <person name="Sullivan W."/>
            <person name="Andreopoulos W.B."/>
            <person name="Clum A."/>
            <person name="Lindquist E."/>
            <person name="Daum C."/>
            <person name="Ramamoorthy G.K."/>
            <person name="Gryganskyi A."/>
            <person name="Culley D."/>
            <person name="Magnuson J.K."/>
            <person name="James T.Y."/>
            <person name="O'Malley M.A."/>
            <person name="Stajich J.E."/>
            <person name="Spatafora J.W."/>
            <person name="Visel A."/>
            <person name="Grigoriev I.V."/>
        </authorList>
    </citation>
    <scope>NUCLEOTIDE SEQUENCE [LARGE SCALE GENOMIC DNA]</scope>
    <source>
        <strain evidence="1 2">NRRL 2496</strain>
    </source>
</reference>
<dbReference type="EMBL" id="MCGN01000004">
    <property type="protein sequence ID" value="ORY97452.1"/>
    <property type="molecule type" value="Genomic_DNA"/>
</dbReference>
<name>A0A1X2HEX7_SYNRA</name>
<accession>A0A1X2HEX7</accession>
<evidence type="ECO:0000313" key="1">
    <source>
        <dbReference type="EMBL" id="ORY97452.1"/>
    </source>
</evidence>
<organism evidence="1 2">
    <name type="scientific">Syncephalastrum racemosum</name>
    <name type="common">Filamentous fungus</name>
    <dbReference type="NCBI Taxonomy" id="13706"/>
    <lineage>
        <taxon>Eukaryota</taxon>
        <taxon>Fungi</taxon>
        <taxon>Fungi incertae sedis</taxon>
        <taxon>Mucoromycota</taxon>
        <taxon>Mucoromycotina</taxon>
        <taxon>Mucoromycetes</taxon>
        <taxon>Mucorales</taxon>
        <taxon>Syncephalastraceae</taxon>
        <taxon>Syncephalastrum</taxon>
    </lineage>
</organism>